<evidence type="ECO:0000256" key="3">
    <source>
        <dbReference type="ARBA" id="ARBA00022490"/>
    </source>
</evidence>
<dbReference type="InterPro" id="IPR017855">
    <property type="entry name" value="SMAD-like_dom_sf"/>
</dbReference>
<keyword evidence="3" id="KW-0963">Cytoplasm</keyword>
<comment type="similarity">
    <text evidence="11">Belongs to the TRAFAC class myosin-kinesin ATPase superfamily. Myosin family.</text>
</comment>
<evidence type="ECO:0000256" key="2">
    <source>
        <dbReference type="ARBA" id="ARBA00004316"/>
    </source>
</evidence>
<feature type="compositionally biased region" description="Basic and acidic residues" evidence="12">
    <location>
        <begin position="1044"/>
        <end position="1056"/>
    </location>
</feature>
<evidence type="ECO:0000256" key="7">
    <source>
        <dbReference type="ARBA" id="ARBA00023123"/>
    </source>
</evidence>
<feature type="region of interest" description="Actin-binding" evidence="11">
    <location>
        <begin position="593"/>
        <end position="615"/>
    </location>
</feature>
<dbReference type="InterPro" id="IPR001609">
    <property type="entry name" value="Myosin_head_motor_dom-like"/>
</dbReference>
<evidence type="ECO:0000313" key="16">
    <source>
        <dbReference type="RefSeq" id="XP_065652569.1"/>
    </source>
</evidence>
<evidence type="ECO:0000256" key="4">
    <source>
        <dbReference type="ARBA" id="ARBA00022737"/>
    </source>
</evidence>
<evidence type="ECO:0000256" key="11">
    <source>
        <dbReference type="PROSITE-ProRule" id="PRU00782"/>
    </source>
</evidence>
<evidence type="ECO:0000259" key="14">
    <source>
        <dbReference type="PROSITE" id="PS51456"/>
    </source>
</evidence>
<feature type="region of interest" description="Disordered" evidence="12">
    <location>
        <begin position="1187"/>
        <end position="1206"/>
    </location>
</feature>
<comment type="subcellular location">
    <subcellularLocation>
        <location evidence="2">Cell projection</location>
    </subcellularLocation>
    <subcellularLocation>
        <location evidence="1">Cytoplasm</location>
        <location evidence="1">Cytoskeleton</location>
    </subcellularLocation>
</comment>
<keyword evidence="4" id="KW-0677">Repeat</keyword>
<gene>
    <name evidence="16" type="primary">LOC101236117</name>
</gene>
<dbReference type="Gene3D" id="2.60.200.10">
    <property type="match status" value="1"/>
</dbReference>
<feature type="domain" description="MH2" evidence="13">
    <location>
        <begin position="834"/>
        <end position="1024"/>
    </location>
</feature>
<dbReference type="Proteomes" id="UP001652625">
    <property type="component" value="Chromosome 04"/>
</dbReference>
<feature type="binding site" evidence="11">
    <location>
        <begin position="80"/>
        <end position="87"/>
    </location>
    <ligand>
        <name>ATP</name>
        <dbReference type="ChEBI" id="CHEBI:30616"/>
    </ligand>
</feature>
<keyword evidence="7 11" id="KW-0518">Myosin</keyword>
<dbReference type="SUPFAM" id="SSF52540">
    <property type="entry name" value="P-loop containing nucleoside triphosphate hydrolases"/>
    <property type="match status" value="1"/>
</dbReference>
<name>A0ABM4BTT5_HYDVU</name>
<evidence type="ECO:0000313" key="15">
    <source>
        <dbReference type="Proteomes" id="UP001652625"/>
    </source>
</evidence>
<dbReference type="InterPro" id="IPR008984">
    <property type="entry name" value="SMAD_FHA_dom_sf"/>
</dbReference>
<dbReference type="SUPFAM" id="SSF49879">
    <property type="entry name" value="SMAD/FHA domain"/>
    <property type="match status" value="1"/>
</dbReference>
<feature type="domain" description="Myosin motor" evidence="14">
    <location>
        <begin position="1"/>
        <end position="710"/>
    </location>
</feature>
<dbReference type="Gene3D" id="1.20.120.720">
    <property type="entry name" value="Myosin VI head, motor domain, U50 subdomain"/>
    <property type="match status" value="1"/>
</dbReference>
<dbReference type="InterPro" id="IPR052409">
    <property type="entry name" value="Myosin-III_kinase_activity"/>
</dbReference>
<dbReference type="SMART" id="SM00524">
    <property type="entry name" value="DWB"/>
    <property type="match status" value="1"/>
</dbReference>
<dbReference type="InterPro" id="IPR001132">
    <property type="entry name" value="SMAD_dom_Dwarfin-type"/>
</dbReference>
<evidence type="ECO:0000256" key="12">
    <source>
        <dbReference type="SAM" id="MobiDB-lite"/>
    </source>
</evidence>
<evidence type="ECO:0000256" key="6">
    <source>
        <dbReference type="ARBA" id="ARBA00022840"/>
    </source>
</evidence>
<dbReference type="Gene3D" id="1.20.5.4820">
    <property type="match status" value="1"/>
</dbReference>
<keyword evidence="5 11" id="KW-0547">Nucleotide-binding</keyword>
<dbReference type="GeneID" id="101236117"/>
<dbReference type="Gene3D" id="1.10.10.820">
    <property type="match status" value="1"/>
</dbReference>
<evidence type="ECO:0000259" key="13">
    <source>
        <dbReference type="PROSITE" id="PS51076"/>
    </source>
</evidence>
<keyword evidence="11" id="KW-0009">Actin-binding</keyword>
<dbReference type="InterPro" id="IPR027417">
    <property type="entry name" value="P-loop_NTPase"/>
</dbReference>
<keyword evidence="8 11" id="KW-0505">Motor protein</keyword>
<organism evidence="15 16">
    <name type="scientific">Hydra vulgaris</name>
    <name type="common">Hydra</name>
    <name type="synonym">Hydra attenuata</name>
    <dbReference type="NCBI Taxonomy" id="6087"/>
    <lineage>
        <taxon>Eukaryota</taxon>
        <taxon>Metazoa</taxon>
        <taxon>Cnidaria</taxon>
        <taxon>Hydrozoa</taxon>
        <taxon>Hydroidolina</taxon>
        <taxon>Anthoathecata</taxon>
        <taxon>Aplanulata</taxon>
        <taxon>Hydridae</taxon>
        <taxon>Hydra</taxon>
    </lineage>
</organism>
<dbReference type="PANTHER" id="PTHR46256:SF5">
    <property type="entry name" value="MYOSIN-IIIB-LIKE"/>
    <property type="match status" value="1"/>
</dbReference>
<dbReference type="PANTHER" id="PTHR46256">
    <property type="entry name" value="AGAP011099-PA"/>
    <property type="match status" value="1"/>
</dbReference>
<keyword evidence="9" id="KW-0206">Cytoskeleton</keyword>
<dbReference type="SMART" id="SM00242">
    <property type="entry name" value="MYSc"/>
    <property type="match status" value="1"/>
</dbReference>
<feature type="region of interest" description="Disordered" evidence="12">
    <location>
        <begin position="1044"/>
        <end position="1072"/>
    </location>
</feature>
<dbReference type="PROSITE" id="PS51076">
    <property type="entry name" value="MH2"/>
    <property type="match status" value="1"/>
</dbReference>
<dbReference type="PROSITE" id="PS50096">
    <property type="entry name" value="IQ"/>
    <property type="match status" value="1"/>
</dbReference>
<dbReference type="InterPro" id="IPR036961">
    <property type="entry name" value="Kinesin_motor_dom_sf"/>
</dbReference>
<dbReference type="PRINTS" id="PR00193">
    <property type="entry name" value="MYOSINHEAVY"/>
</dbReference>
<evidence type="ECO:0000256" key="9">
    <source>
        <dbReference type="ARBA" id="ARBA00023212"/>
    </source>
</evidence>
<evidence type="ECO:0000256" key="10">
    <source>
        <dbReference type="ARBA" id="ARBA00023273"/>
    </source>
</evidence>
<evidence type="ECO:0000256" key="5">
    <source>
        <dbReference type="ARBA" id="ARBA00022741"/>
    </source>
</evidence>
<keyword evidence="15" id="KW-1185">Reference proteome</keyword>
<dbReference type="CDD" id="cd00124">
    <property type="entry name" value="MYSc"/>
    <property type="match status" value="1"/>
</dbReference>
<dbReference type="Gene3D" id="1.20.58.530">
    <property type="match status" value="1"/>
</dbReference>
<proteinExistence type="inferred from homology"/>
<dbReference type="Gene3D" id="3.40.850.10">
    <property type="entry name" value="Kinesin motor domain"/>
    <property type="match status" value="1"/>
</dbReference>
<accession>A0ABM4BTT5</accession>
<keyword evidence="10" id="KW-0966">Cell projection</keyword>
<reference evidence="16" key="1">
    <citation type="submission" date="2025-08" db="UniProtKB">
        <authorList>
            <consortium name="RefSeq"/>
        </authorList>
    </citation>
    <scope>IDENTIFICATION</scope>
</reference>
<dbReference type="Pfam" id="PF00063">
    <property type="entry name" value="Myosin_head"/>
    <property type="match status" value="1"/>
</dbReference>
<feature type="region of interest" description="Disordered" evidence="12">
    <location>
        <begin position="1267"/>
        <end position="1294"/>
    </location>
</feature>
<dbReference type="PROSITE" id="PS51456">
    <property type="entry name" value="MYOSIN_MOTOR"/>
    <property type="match status" value="1"/>
</dbReference>
<evidence type="ECO:0000256" key="1">
    <source>
        <dbReference type="ARBA" id="ARBA00004245"/>
    </source>
</evidence>
<keyword evidence="6 11" id="KW-0067">ATP-binding</keyword>
<dbReference type="RefSeq" id="XP_065652569.1">
    <property type="nucleotide sequence ID" value="XM_065796497.1"/>
</dbReference>
<sequence length="1294" mass="148686">MDVDDLCETDIVNEEQVKDILKERYFNNQIYTYIGDILLYVNPYKKLEKHDLNELYSVMCKRVLEHIPKTQTSQCFVVMGESGSGKTEVVNSLVKKVLSMCNHFYQSSLIEKISKVDLILQPFGTAQTSLNDQSTRFGKYIQIYFSPNLSVVKAHVSEYFLESSRVTSTTADVQNFYIFLLMFAGRTDEELSNHLLESPTQHWYLNYGEGFSEDLISWGRKYNIFIDALRNVGFFPEEITSIFGVLSSILNLGDIIFGSEADVGVFIENLECLDKVAILLGVNADDLEIWLTCNAKSLSDEFVSSFKNIAQATAFRDSLVTSLYTRLFGWVVSRINFYLEFGQKKNPDGGDLKSVSVGFFDIFGFENLYKNNLEQLFINTTNEQIQFYFTQHIFAWEQLEYEQEGIEAKMISFICNKEIINLLLEKPNGIFALLEEESSCLQADDNTLLSKFNAYCYTNKNFISIKEKDPQFAIVHYAQKVRYSTDGFLQKNINHLDGHIIQGLQDSTDALISTLFTSTISKSGQLLYKSGSAKQYRFQGDLQKQLEKKKKHRIEQQHKFGTNKASRIKLKKHLTGIKEVKPSNSAALFRSSLVNLMEKILVSDAHFVRCIKPNNLKLSNKFDDNLVMDQVKYMDLIDTIRIRQNGYPYRLTFQQFLERYQYISCKILLEITPLNCIAILQSCNLKDWKIGKTKVFLKLFHISVLSKKLDEILHKVVLIQKVFRGYLTRMSVSTIRTNVNVLQNSGNDKSKEYIGNLSSSGLAKHPGKENALQKNKLTKVNSDYNTLQMKETLRRETLKNEANESINRKVTRSKSRAVQEPIIRNFTSSSVSGWCRVDCYERQHHVATFRMDEPVICIDGIHPVSDKHRISFAGLPTRSEDLKVLKVKSCIGKGVQLHQDERQNLWATRLGKNPIFVRGHTLCPELVKLNGKLTQGVPMKVLDTSAFKEYMKKECETSGLVDDELRDKIMSRLKVCMSFIKDTVVDEETPCWFEVWLIKVNETVNKYLDNYKKKKDQKEEKRMSGNFTNSPLMKARIPPIRRAKSGDTLKTTERRVRSQSGINEKPQPCSKIETKPLHAEDPINKKEKTLERVSNTTSINNSDKLSSQNTLRREKSLDVRLEQRLLSQNNIKENINTIEKNKINADNVSALDHEQSLTRKNTGKIDLSLTNKIVRNSDKQGDINQSTLTSISSLNPPETKPYQTPTDGMSYRQVFGLQSSDYLFYVTPPSNVHRRRFSDSDTESMQNFALRSVPQDDGRNKLLQNIQPKKWIKKVRRKSEDNPKRKLTLTTSNK</sequence>
<protein>
    <submittedName>
        <fullName evidence="16">Unconventional myosin-IXb isoform X2</fullName>
    </submittedName>
</protein>
<evidence type="ECO:0000256" key="8">
    <source>
        <dbReference type="ARBA" id="ARBA00023175"/>
    </source>
</evidence>
<dbReference type="Pfam" id="PF03166">
    <property type="entry name" value="MH2"/>
    <property type="match status" value="1"/>
</dbReference>